<comment type="similarity">
    <text evidence="1">Belongs to the zinc-containing alcohol dehydrogenase family.</text>
</comment>
<dbReference type="AlphaFoldDB" id="A0A7C8ME14"/>
<evidence type="ECO:0000256" key="1">
    <source>
        <dbReference type="ARBA" id="ARBA00008072"/>
    </source>
</evidence>
<comment type="subunit">
    <text evidence="2">Monomer.</text>
</comment>
<proteinExistence type="inferred from homology"/>
<dbReference type="InterPro" id="IPR011032">
    <property type="entry name" value="GroES-like_sf"/>
</dbReference>
<reference evidence="5 6" key="1">
    <citation type="submission" date="2020-01" db="EMBL/GenBank/DDBJ databases">
        <authorList>
            <consortium name="DOE Joint Genome Institute"/>
            <person name="Haridas S."/>
            <person name="Albert R."/>
            <person name="Binder M."/>
            <person name="Bloem J."/>
            <person name="Labutti K."/>
            <person name="Salamov A."/>
            <person name="Andreopoulos B."/>
            <person name="Baker S.E."/>
            <person name="Barry K."/>
            <person name="Bills G."/>
            <person name="Bluhm B.H."/>
            <person name="Cannon C."/>
            <person name="Castanera R."/>
            <person name="Culley D.E."/>
            <person name="Daum C."/>
            <person name="Ezra D."/>
            <person name="Gonzalez J.B."/>
            <person name="Henrissat B."/>
            <person name="Kuo A."/>
            <person name="Liang C."/>
            <person name="Lipzen A."/>
            <person name="Lutzoni F."/>
            <person name="Magnuson J."/>
            <person name="Mondo S."/>
            <person name="Nolan M."/>
            <person name="Ohm R."/>
            <person name="Pangilinan J."/>
            <person name="Park H.-J.H."/>
            <person name="Ramirez L."/>
            <person name="Alfaro M."/>
            <person name="Sun H."/>
            <person name="Tritt A."/>
            <person name="Yoshinaga Y."/>
            <person name="Zwiers L.-H.L."/>
            <person name="Turgeon B.G."/>
            <person name="Goodwin S.B."/>
            <person name="Spatafora J.W."/>
            <person name="Crous P.W."/>
            <person name="Grigoriev I.V."/>
        </authorList>
    </citation>
    <scope>NUCLEOTIDE SEQUENCE [LARGE SCALE GENOMIC DNA]</scope>
    <source>
        <strain evidence="5 6">CBS 611.86</strain>
    </source>
</reference>
<keyword evidence="3" id="KW-0560">Oxidoreductase</keyword>
<feature type="domain" description="Enoyl reductase (ER)" evidence="4">
    <location>
        <begin position="13"/>
        <end position="349"/>
    </location>
</feature>
<dbReference type="InterPro" id="IPR036291">
    <property type="entry name" value="NAD(P)-bd_dom_sf"/>
</dbReference>
<protein>
    <submittedName>
        <fullName evidence="5">Putative zinc-binding oxidoreductase ToxD</fullName>
    </submittedName>
</protein>
<organism evidence="5 6">
    <name type="scientific">Massariosphaeria phaeospora</name>
    <dbReference type="NCBI Taxonomy" id="100035"/>
    <lineage>
        <taxon>Eukaryota</taxon>
        <taxon>Fungi</taxon>
        <taxon>Dikarya</taxon>
        <taxon>Ascomycota</taxon>
        <taxon>Pezizomycotina</taxon>
        <taxon>Dothideomycetes</taxon>
        <taxon>Pleosporomycetidae</taxon>
        <taxon>Pleosporales</taxon>
        <taxon>Pleosporales incertae sedis</taxon>
        <taxon>Massariosphaeria</taxon>
    </lineage>
</organism>
<evidence type="ECO:0000313" key="6">
    <source>
        <dbReference type="Proteomes" id="UP000481861"/>
    </source>
</evidence>
<dbReference type="CDD" id="cd08249">
    <property type="entry name" value="enoyl_reductase_like"/>
    <property type="match status" value="1"/>
</dbReference>
<dbReference type="SMART" id="SM00829">
    <property type="entry name" value="PKS_ER"/>
    <property type="match status" value="1"/>
</dbReference>
<dbReference type="InterPro" id="IPR020843">
    <property type="entry name" value="ER"/>
</dbReference>
<dbReference type="SUPFAM" id="SSF50129">
    <property type="entry name" value="GroES-like"/>
    <property type="match status" value="1"/>
</dbReference>
<keyword evidence="6" id="KW-1185">Reference proteome</keyword>
<evidence type="ECO:0000259" key="4">
    <source>
        <dbReference type="SMART" id="SM00829"/>
    </source>
</evidence>
<dbReference type="EMBL" id="JAADJZ010000040">
    <property type="protein sequence ID" value="KAF2864725.1"/>
    <property type="molecule type" value="Genomic_DNA"/>
</dbReference>
<dbReference type="PANTHER" id="PTHR45348:SF2">
    <property type="entry name" value="ZINC-TYPE ALCOHOL DEHYDROGENASE-LIKE PROTEIN C2E1P3.01"/>
    <property type="match status" value="1"/>
</dbReference>
<dbReference type="InterPro" id="IPR013149">
    <property type="entry name" value="ADH-like_C"/>
</dbReference>
<gene>
    <name evidence="5" type="ORF">BDV95DRAFT_632709</name>
</gene>
<dbReference type="OrthoDB" id="48317at2759"/>
<accession>A0A7C8ME14</accession>
<comment type="caution">
    <text evidence="5">The sequence shown here is derived from an EMBL/GenBank/DDBJ whole genome shotgun (WGS) entry which is preliminary data.</text>
</comment>
<name>A0A7C8ME14_9PLEO</name>
<dbReference type="InterPro" id="IPR013154">
    <property type="entry name" value="ADH-like_N"/>
</dbReference>
<dbReference type="Pfam" id="PF00107">
    <property type="entry name" value="ADH_zinc_N"/>
    <property type="match status" value="1"/>
</dbReference>
<dbReference type="Gene3D" id="3.90.180.10">
    <property type="entry name" value="Medium-chain alcohol dehydrogenases, catalytic domain"/>
    <property type="match status" value="1"/>
</dbReference>
<evidence type="ECO:0000256" key="3">
    <source>
        <dbReference type="ARBA" id="ARBA00023002"/>
    </source>
</evidence>
<dbReference type="InterPro" id="IPR047122">
    <property type="entry name" value="Trans-enoyl_RdTase-like"/>
</dbReference>
<dbReference type="GO" id="GO:0016651">
    <property type="term" value="F:oxidoreductase activity, acting on NAD(P)H"/>
    <property type="evidence" value="ECO:0007669"/>
    <property type="project" value="InterPro"/>
</dbReference>
<dbReference type="PANTHER" id="PTHR45348">
    <property type="entry name" value="HYPOTHETICAL OXIDOREDUCTASE (EUROFUNG)"/>
    <property type="match status" value="1"/>
</dbReference>
<dbReference type="SUPFAM" id="SSF51735">
    <property type="entry name" value="NAD(P)-binding Rossmann-fold domains"/>
    <property type="match status" value="1"/>
</dbReference>
<dbReference type="Proteomes" id="UP000481861">
    <property type="component" value="Unassembled WGS sequence"/>
</dbReference>
<sequence>MKAIKVSGQGHTTLVDNLAVPTLPSQEHILVKVIAVALNPTDWKTAHMWDNDSSATVGCDYAGVVVEVGSSLKKPFRKGDRVWGFLHGCNPKQPDNAAFQEYVLAKTEFVGHIPDNVSFEEAAPAGIAVITIGQGLYQSLQLPWPDKPLEQKMPILIYGGSSAMGATGIQFAKMSGFEVLTTCSPKNFDYVKSLGADKVFDYASPTVAADIRAYTNDKLFYAWDTIGEHSAPQICADALASAAPDGQKLYYCTTIYTGPSPKFVRGDVVASATLGYTVSGESFEIAKFTVPAVPEDYEFLMKWLPVADRLFAEGRWRNHRPDVRSGIEGILQGLDDLKMGRVSAAKLVYRIGEP</sequence>
<dbReference type="Pfam" id="PF08240">
    <property type="entry name" value="ADH_N"/>
    <property type="match status" value="1"/>
</dbReference>
<evidence type="ECO:0000313" key="5">
    <source>
        <dbReference type="EMBL" id="KAF2864725.1"/>
    </source>
</evidence>
<dbReference type="Gene3D" id="3.40.50.720">
    <property type="entry name" value="NAD(P)-binding Rossmann-like Domain"/>
    <property type="match status" value="1"/>
</dbReference>
<evidence type="ECO:0000256" key="2">
    <source>
        <dbReference type="ARBA" id="ARBA00011245"/>
    </source>
</evidence>